<dbReference type="Proteomes" id="UP000270094">
    <property type="component" value="Unassembled WGS sequence"/>
</dbReference>
<accession>A0A3P7JVK5</accession>
<evidence type="ECO:0000313" key="1">
    <source>
        <dbReference type="EMBL" id="VDM84049.1"/>
    </source>
</evidence>
<sequence length="65" mass="7476">MAIQMLKAWGVEKVMGVWRNCVHVTVVSPMLLETDRHGFLQGMVTTAIKYFSRSCELPYQMLVLM</sequence>
<dbReference type="OrthoDB" id="48317at2759"/>
<reference evidence="1 2" key="1">
    <citation type="submission" date="2018-11" db="EMBL/GenBank/DDBJ databases">
        <authorList>
            <consortium name="Pathogen Informatics"/>
        </authorList>
    </citation>
    <scope>NUCLEOTIDE SEQUENCE [LARGE SCALE GENOMIC DNA]</scope>
</reference>
<protein>
    <submittedName>
        <fullName evidence="1">Uncharacterized protein</fullName>
    </submittedName>
</protein>
<name>A0A3P7JVK5_STRVU</name>
<evidence type="ECO:0000313" key="2">
    <source>
        <dbReference type="Proteomes" id="UP000270094"/>
    </source>
</evidence>
<gene>
    <name evidence="1" type="ORF">SVUK_LOCUS19047</name>
</gene>
<dbReference type="AlphaFoldDB" id="A0A3P7JVK5"/>
<proteinExistence type="predicted"/>
<dbReference type="EMBL" id="UYYB01127153">
    <property type="protein sequence ID" value="VDM84049.1"/>
    <property type="molecule type" value="Genomic_DNA"/>
</dbReference>
<keyword evidence="2" id="KW-1185">Reference proteome</keyword>
<organism evidence="1 2">
    <name type="scientific">Strongylus vulgaris</name>
    <name type="common">Blood worm</name>
    <dbReference type="NCBI Taxonomy" id="40348"/>
    <lineage>
        <taxon>Eukaryota</taxon>
        <taxon>Metazoa</taxon>
        <taxon>Ecdysozoa</taxon>
        <taxon>Nematoda</taxon>
        <taxon>Chromadorea</taxon>
        <taxon>Rhabditida</taxon>
        <taxon>Rhabditina</taxon>
        <taxon>Rhabditomorpha</taxon>
        <taxon>Strongyloidea</taxon>
        <taxon>Strongylidae</taxon>
        <taxon>Strongylus</taxon>
    </lineage>
</organism>